<dbReference type="Proteomes" id="UP000011082">
    <property type="component" value="Unassembled WGS sequence"/>
</dbReference>
<reference evidence="2" key="1">
    <citation type="submission" date="2011-05" db="EMBL/GenBank/DDBJ databases">
        <title>The genome sequence of Vittaforma corneae strain ATCC 50505.</title>
        <authorList>
            <consortium name="The Broad Institute Genome Sequencing Platform"/>
            <person name="Cuomo C."/>
            <person name="Didier E."/>
            <person name="Bowers L."/>
            <person name="Young S.K."/>
            <person name="Zeng Q."/>
            <person name="Gargeya S."/>
            <person name="Fitzgerald M."/>
            <person name="Haas B."/>
            <person name="Abouelleil A."/>
            <person name="Alvarado L."/>
            <person name="Arachchi H.M."/>
            <person name="Berlin A."/>
            <person name="Chapman S.B."/>
            <person name="Gearin G."/>
            <person name="Goldberg J."/>
            <person name="Griggs A."/>
            <person name="Gujja S."/>
            <person name="Hansen M."/>
            <person name="Heiman D."/>
            <person name="Howarth C."/>
            <person name="Larimer J."/>
            <person name="Lui A."/>
            <person name="MacDonald P.J.P."/>
            <person name="McCowen C."/>
            <person name="Montmayeur A."/>
            <person name="Murphy C."/>
            <person name="Neiman D."/>
            <person name="Pearson M."/>
            <person name="Priest M."/>
            <person name="Roberts A."/>
            <person name="Saif S."/>
            <person name="Shea T."/>
            <person name="Sisk P."/>
            <person name="Stolte C."/>
            <person name="Sykes S."/>
            <person name="Wortman J."/>
            <person name="Nusbaum C."/>
            <person name="Birren B."/>
        </authorList>
    </citation>
    <scope>NUCLEOTIDE SEQUENCE [LARGE SCALE GENOMIC DNA]</scope>
    <source>
        <strain evidence="2">ATCC 50505</strain>
    </source>
</reference>
<dbReference type="RefSeq" id="XP_007604977.1">
    <property type="nucleotide sequence ID" value="XM_007604915.1"/>
</dbReference>
<keyword evidence="2" id="KW-1185">Reference proteome</keyword>
<proteinExistence type="predicted"/>
<name>L2GKP8_VITCO</name>
<evidence type="ECO:0000313" key="1">
    <source>
        <dbReference type="EMBL" id="ELA41426.1"/>
    </source>
</evidence>
<dbReference type="OrthoDB" id="613763at2759"/>
<dbReference type="VEuPathDB" id="MicrosporidiaDB:VICG_01531"/>
<dbReference type="EMBL" id="JH370144">
    <property type="protein sequence ID" value="ELA41426.1"/>
    <property type="molecule type" value="Genomic_DNA"/>
</dbReference>
<dbReference type="HOGENOM" id="CLU_3034138_0_0_1"/>
<organism evidence="1 2">
    <name type="scientific">Vittaforma corneae (strain ATCC 50505)</name>
    <name type="common">Microsporidian parasite</name>
    <name type="synonym">Nosema corneum</name>
    <dbReference type="NCBI Taxonomy" id="993615"/>
    <lineage>
        <taxon>Eukaryota</taxon>
        <taxon>Fungi</taxon>
        <taxon>Fungi incertae sedis</taxon>
        <taxon>Microsporidia</taxon>
        <taxon>Nosematidae</taxon>
        <taxon>Vittaforma</taxon>
    </lineage>
</organism>
<sequence length="55" mass="6181">MVREFISTSGISEVVLTVEDVNTLIDCLVYDGKIERIEVGGDVALRALKDEYMKF</sequence>
<dbReference type="AlphaFoldDB" id="L2GKP8"/>
<dbReference type="InParanoid" id="L2GKP8"/>
<gene>
    <name evidence="1" type="ORF">VICG_01531</name>
</gene>
<accession>L2GKP8</accession>
<dbReference type="GeneID" id="19882242"/>
<dbReference type="Pfam" id="PF05158">
    <property type="entry name" value="RNA_pol_Rpc34"/>
    <property type="match status" value="1"/>
</dbReference>
<dbReference type="GO" id="GO:0005666">
    <property type="term" value="C:RNA polymerase III complex"/>
    <property type="evidence" value="ECO:0007669"/>
    <property type="project" value="InterPro"/>
</dbReference>
<dbReference type="InterPro" id="IPR007832">
    <property type="entry name" value="RNA_pol_Rpc34"/>
</dbReference>
<dbReference type="GO" id="GO:0006383">
    <property type="term" value="P:transcription by RNA polymerase III"/>
    <property type="evidence" value="ECO:0007669"/>
    <property type="project" value="InterPro"/>
</dbReference>
<protein>
    <submittedName>
        <fullName evidence="1">Uncharacterized protein</fullName>
    </submittedName>
</protein>
<evidence type="ECO:0000313" key="2">
    <source>
        <dbReference type="Proteomes" id="UP000011082"/>
    </source>
</evidence>